<proteinExistence type="predicted"/>
<dbReference type="EMBL" id="CAJVPT010034678">
    <property type="protein sequence ID" value="CAG8708736.1"/>
    <property type="molecule type" value="Genomic_DNA"/>
</dbReference>
<protein>
    <submittedName>
        <fullName evidence="1">16522_t:CDS:1</fullName>
    </submittedName>
</protein>
<keyword evidence="2" id="KW-1185">Reference proteome</keyword>
<sequence length="58" mass="6634">MFLRAVEPDSIEDREALVQMRIACGWHSHHVPIWLENIRAGKLLVWFICEPSTGATSD</sequence>
<evidence type="ECO:0000313" key="2">
    <source>
        <dbReference type="Proteomes" id="UP000789525"/>
    </source>
</evidence>
<dbReference type="Proteomes" id="UP000789525">
    <property type="component" value="Unassembled WGS sequence"/>
</dbReference>
<gene>
    <name evidence="1" type="ORF">ACOLOM_LOCUS10566</name>
</gene>
<accession>A0ACA9PMX3</accession>
<feature type="non-terminal residue" evidence="1">
    <location>
        <position position="58"/>
    </location>
</feature>
<reference evidence="1" key="1">
    <citation type="submission" date="2021-06" db="EMBL/GenBank/DDBJ databases">
        <authorList>
            <person name="Kallberg Y."/>
            <person name="Tangrot J."/>
            <person name="Rosling A."/>
        </authorList>
    </citation>
    <scope>NUCLEOTIDE SEQUENCE</scope>
    <source>
        <strain evidence="1">CL356</strain>
    </source>
</reference>
<comment type="caution">
    <text evidence="1">The sequence shown here is derived from an EMBL/GenBank/DDBJ whole genome shotgun (WGS) entry which is preliminary data.</text>
</comment>
<name>A0ACA9PMX3_9GLOM</name>
<evidence type="ECO:0000313" key="1">
    <source>
        <dbReference type="EMBL" id="CAG8708736.1"/>
    </source>
</evidence>
<organism evidence="1 2">
    <name type="scientific">Acaulospora colombiana</name>
    <dbReference type="NCBI Taxonomy" id="27376"/>
    <lineage>
        <taxon>Eukaryota</taxon>
        <taxon>Fungi</taxon>
        <taxon>Fungi incertae sedis</taxon>
        <taxon>Mucoromycota</taxon>
        <taxon>Glomeromycotina</taxon>
        <taxon>Glomeromycetes</taxon>
        <taxon>Diversisporales</taxon>
        <taxon>Acaulosporaceae</taxon>
        <taxon>Acaulospora</taxon>
    </lineage>
</organism>